<gene>
    <name evidence="2" type="ORF">HELGO_WM16942</name>
</gene>
<proteinExistence type="predicted"/>
<dbReference type="InterPro" id="IPR024185">
    <property type="entry name" value="FTHF_cligase-like_sf"/>
</dbReference>
<dbReference type="AlphaFoldDB" id="A0A6S6T6X1"/>
<dbReference type="InterPro" id="IPR037171">
    <property type="entry name" value="NagB/RpiA_transferase-like"/>
</dbReference>
<name>A0A6S6T6X1_9GAMM</name>
<dbReference type="PANTHER" id="PTHR43682:SF1">
    <property type="entry name" value="LACTATE UTILIZATION PROTEIN C"/>
    <property type="match status" value="1"/>
</dbReference>
<reference evidence="2" key="1">
    <citation type="submission" date="2020-01" db="EMBL/GenBank/DDBJ databases">
        <authorList>
            <person name="Meier V. D."/>
            <person name="Meier V D."/>
        </authorList>
    </citation>
    <scope>NUCLEOTIDE SEQUENCE</scope>
    <source>
        <strain evidence="2">HLG_WM_MAG_07</strain>
    </source>
</reference>
<dbReference type="Pfam" id="PF02589">
    <property type="entry name" value="LUD_dom"/>
    <property type="match status" value="1"/>
</dbReference>
<organism evidence="2">
    <name type="scientific">uncultured Thiotrichaceae bacterium</name>
    <dbReference type="NCBI Taxonomy" id="298394"/>
    <lineage>
        <taxon>Bacteria</taxon>
        <taxon>Pseudomonadati</taxon>
        <taxon>Pseudomonadota</taxon>
        <taxon>Gammaproteobacteria</taxon>
        <taxon>Thiotrichales</taxon>
        <taxon>Thiotrichaceae</taxon>
        <taxon>environmental samples</taxon>
    </lineage>
</organism>
<dbReference type="Gene3D" id="3.40.50.10420">
    <property type="entry name" value="NagB/RpiA/CoA transferase-like"/>
    <property type="match status" value="1"/>
</dbReference>
<dbReference type="SUPFAM" id="SSF100950">
    <property type="entry name" value="NagB/RpiA/CoA transferase-like"/>
    <property type="match status" value="1"/>
</dbReference>
<dbReference type="EMBL" id="CACVAY010000077">
    <property type="protein sequence ID" value="CAA6816522.1"/>
    <property type="molecule type" value="Genomic_DNA"/>
</dbReference>
<sequence>MSDAKSNILARIKQAGAAQTDPLNRAHISVHDWDMEERIGKFTLRMEAVRAEVYRCDKEPWTSVLSKVCEEKSIGNLLYAPDAQWGDDIKQLADSETSFPELSLYDQDIEEWKQEMFYQTDAGITSSLGGIAETGTLILWPDAEEPRMMSLVPPVHIAILEIDKLYTTFAE</sequence>
<accession>A0A6S6T6X1</accession>
<dbReference type="PANTHER" id="PTHR43682">
    <property type="entry name" value="LACTATE UTILIZATION PROTEIN C"/>
    <property type="match status" value="1"/>
</dbReference>
<feature type="non-terminal residue" evidence="2">
    <location>
        <position position="171"/>
    </location>
</feature>
<protein>
    <recommendedName>
        <fullName evidence="1">LUD domain-containing protein</fullName>
    </recommendedName>
</protein>
<evidence type="ECO:0000313" key="2">
    <source>
        <dbReference type="EMBL" id="CAA6816522.1"/>
    </source>
</evidence>
<dbReference type="InterPro" id="IPR003741">
    <property type="entry name" value="LUD_dom"/>
</dbReference>
<evidence type="ECO:0000259" key="1">
    <source>
        <dbReference type="Pfam" id="PF02589"/>
    </source>
</evidence>
<feature type="domain" description="LUD" evidence="1">
    <location>
        <begin position="41"/>
        <end position="171"/>
    </location>
</feature>